<reference evidence="2 3" key="1">
    <citation type="submission" date="2020-07" db="EMBL/GenBank/DDBJ databases">
        <title>Sequencing the genomes of 1000 actinobacteria strains.</title>
        <authorList>
            <person name="Klenk H.-P."/>
        </authorList>
    </citation>
    <scope>NUCLEOTIDE SEQUENCE [LARGE SCALE GENOMIC DNA]</scope>
    <source>
        <strain evidence="2 3">DSM 26474</strain>
    </source>
</reference>
<sequence>MSLRSRMLVVVVAALVAALAWLISGVVTIDLLGKERLLPLWWVAGGAIPGVALVFLVRAAVADDRRLATGSLRALAFGGAVAIALAAPLNGLLIPDGSGIWWVGLTEESSKLAAALLFSIGVGRTARSGLVLGASVGAGFAVWENAGYVFGVYADAGSAAASVTLAVQRDLVGLPLHVLFAAFVACAVFRAVRRPSAPRIAAAVAVFEVVAAAHSAYDWTQLVLPDRAVLGLALTDWVAGLLVLALVTTWVVVLRGLRRARTVEVGAVADGRR</sequence>
<proteinExistence type="predicted"/>
<feature type="transmembrane region" description="Helical" evidence="1">
    <location>
        <begin position="100"/>
        <end position="118"/>
    </location>
</feature>
<organism evidence="2 3">
    <name type="scientific">Herbiconiux flava</name>
    <dbReference type="NCBI Taxonomy" id="881268"/>
    <lineage>
        <taxon>Bacteria</taxon>
        <taxon>Bacillati</taxon>
        <taxon>Actinomycetota</taxon>
        <taxon>Actinomycetes</taxon>
        <taxon>Micrococcales</taxon>
        <taxon>Microbacteriaceae</taxon>
        <taxon>Herbiconiux</taxon>
    </lineage>
</organism>
<dbReference type="InterPro" id="IPR026898">
    <property type="entry name" value="PrsW"/>
</dbReference>
<keyword evidence="3" id="KW-1185">Reference proteome</keyword>
<dbReference type="EMBL" id="JACCBM010000001">
    <property type="protein sequence ID" value="NYD70220.1"/>
    <property type="molecule type" value="Genomic_DNA"/>
</dbReference>
<feature type="transmembrane region" description="Helical" evidence="1">
    <location>
        <begin position="199"/>
        <end position="217"/>
    </location>
</feature>
<accession>A0A852SN43</accession>
<comment type="caution">
    <text evidence="2">The sequence shown here is derived from an EMBL/GenBank/DDBJ whole genome shotgun (WGS) entry which is preliminary data.</text>
</comment>
<dbReference type="RefSeq" id="WP_179547408.1">
    <property type="nucleotide sequence ID" value="NZ_BSEW01000001.1"/>
</dbReference>
<feature type="transmembrane region" description="Helical" evidence="1">
    <location>
        <begin position="74"/>
        <end position="94"/>
    </location>
</feature>
<feature type="transmembrane region" description="Helical" evidence="1">
    <location>
        <begin position="130"/>
        <end position="154"/>
    </location>
</feature>
<protein>
    <recommendedName>
        <fullName evidence="4">PrsW family intramembrane metalloprotease</fullName>
    </recommendedName>
</protein>
<dbReference type="AlphaFoldDB" id="A0A852SN43"/>
<dbReference type="Proteomes" id="UP000549913">
    <property type="component" value="Unassembled WGS sequence"/>
</dbReference>
<gene>
    <name evidence="2" type="ORF">BJ984_001378</name>
</gene>
<keyword evidence="1" id="KW-0472">Membrane</keyword>
<feature type="transmembrane region" description="Helical" evidence="1">
    <location>
        <begin position="237"/>
        <end position="254"/>
    </location>
</feature>
<feature type="transmembrane region" description="Helical" evidence="1">
    <location>
        <begin position="41"/>
        <end position="62"/>
    </location>
</feature>
<evidence type="ECO:0000313" key="2">
    <source>
        <dbReference type="EMBL" id="NYD70220.1"/>
    </source>
</evidence>
<evidence type="ECO:0008006" key="4">
    <source>
        <dbReference type="Google" id="ProtNLM"/>
    </source>
</evidence>
<evidence type="ECO:0000313" key="3">
    <source>
        <dbReference type="Proteomes" id="UP000549913"/>
    </source>
</evidence>
<dbReference type="GO" id="GO:0008233">
    <property type="term" value="F:peptidase activity"/>
    <property type="evidence" value="ECO:0007669"/>
    <property type="project" value="InterPro"/>
</dbReference>
<dbReference type="Pfam" id="PF13367">
    <property type="entry name" value="PrsW-protease"/>
    <property type="match status" value="1"/>
</dbReference>
<keyword evidence="1" id="KW-1133">Transmembrane helix</keyword>
<name>A0A852SN43_9MICO</name>
<feature type="transmembrane region" description="Helical" evidence="1">
    <location>
        <begin position="174"/>
        <end position="192"/>
    </location>
</feature>
<keyword evidence="1" id="KW-0812">Transmembrane</keyword>
<evidence type="ECO:0000256" key="1">
    <source>
        <dbReference type="SAM" id="Phobius"/>
    </source>
</evidence>